<sequence length="81" mass="9104">MNAKDVSRQRRAAEMIRDKQTKELVARSLKSTAVGIGRCQDHLSQVLQMFTTQNVDEQAREQIASANDICTQLLRDLSASK</sequence>
<dbReference type="Proteomes" id="UP000194003">
    <property type="component" value="Unassembled WGS sequence"/>
</dbReference>
<gene>
    <name evidence="1" type="ORF">MAIT1_02522</name>
</gene>
<dbReference type="EMBL" id="LVJN01000020">
    <property type="protein sequence ID" value="OSM02384.1"/>
    <property type="molecule type" value="Genomic_DNA"/>
</dbReference>
<comment type="caution">
    <text evidence="1">The sequence shown here is derived from an EMBL/GenBank/DDBJ whole genome shotgun (WGS) entry which is preliminary data.</text>
</comment>
<name>A0A1Y2K5K0_9PROT</name>
<dbReference type="STRING" id="1434232.MAIT1_02522"/>
<accession>A0A1Y2K5K0</accession>
<organism evidence="1 2">
    <name type="scientific">Magnetofaba australis IT-1</name>
    <dbReference type="NCBI Taxonomy" id="1434232"/>
    <lineage>
        <taxon>Bacteria</taxon>
        <taxon>Pseudomonadati</taxon>
        <taxon>Pseudomonadota</taxon>
        <taxon>Magnetococcia</taxon>
        <taxon>Magnetococcales</taxon>
        <taxon>Magnetococcaceae</taxon>
        <taxon>Magnetofaba</taxon>
    </lineage>
</organism>
<dbReference type="AlphaFoldDB" id="A0A1Y2K5K0"/>
<protein>
    <submittedName>
        <fullName evidence="1">Uncharacterized protein</fullName>
    </submittedName>
</protein>
<evidence type="ECO:0000313" key="1">
    <source>
        <dbReference type="EMBL" id="OSM02384.1"/>
    </source>
</evidence>
<reference evidence="1 2" key="1">
    <citation type="journal article" date="2016" name="BMC Genomics">
        <title>Combined genomic and structural analyses of a cultured magnetotactic bacterium reveals its niche adaptation to a dynamic environment.</title>
        <authorList>
            <person name="Araujo A.C."/>
            <person name="Morillo V."/>
            <person name="Cypriano J."/>
            <person name="Teixeira L.C."/>
            <person name="Leao P."/>
            <person name="Lyra S."/>
            <person name="Almeida L.G."/>
            <person name="Bazylinski D.A."/>
            <person name="Vasconcellos A.T."/>
            <person name="Abreu F."/>
            <person name="Lins U."/>
        </authorList>
    </citation>
    <scope>NUCLEOTIDE SEQUENCE [LARGE SCALE GENOMIC DNA]</scope>
    <source>
        <strain evidence="1 2">IT-1</strain>
    </source>
</reference>
<evidence type="ECO:0000313" key="2">
    <source>
        <dbReference type="Proteomes" id="UP000194003"/>
    </source>
</evidence>
<keyword evidence="2" id="KW-1185">Reference proteome</keyword>
<proteinExistence type="predicted"/>